<keyword evidence="5" id="KW-1185">Reference proteome</keyword>
<keyword evidence="4" id="KW-0328">Glycosyltransferase</keyword>
<dbReference type="GO" id="GO:0005829">
    <property type="term" value="C:cytosol"/>
    <property type="evidence" value="ECO:0007669"/>
    <property type="project" value="TreeGrafter"/>
</dbReference>
<dbReference type="EMBL" id="CADCXN010000124">
    <property type="protein sequence ID" value="CAA9892913.1"/>
    <property type="molecule type" value="Genomic_DNA"/>
</dbReference>
<dbReference type="Proteomes" id="UP000494216">
    <property type="component" value="Unassembled WGS sequence"/>
</dbReference>
<dbReference type="InterPro" id="IPR000836">
    <property type="entry name" value="PRTase_dom"/>
</dbReference>
<dbReference type="GO" id="GO:0004422">
    <property type="term" value="F:hypoxanthine phosphoribosyltransferase activity"/>
    <property type="evidence" value="ECO:0007669"/>
    <property type="project" value="TreeGrafter"/>
</dbReference>
<dbReference type="PANTHER" id="PTHR43340:SF1">
    <property type="entry name" value="HYPOXANTHINE PHOSPHORIBOSYLTRANSFERASE"/>
    <property type="match status" value="1"/>
</dbReference>
<evidence type="ECO:0000259" key="3">
    <source>
        <dbReference type="Pfam" id="PF00156"/>
    </source>
</evidence>
<dbReference type="GO" id="GO:0006178">
    <property type="term" value="P:guanine salvage"/>
    <property type="evidence" value="ECO:0007669"/>
    <property type="project" value="TreeGrafter"/>
</dbReference>
<dbReference type="Pfam" id="PF00156">
    <property type="entry name" value="Pribosyltran"/>
    <property type="match status" value="1"/>
</dbReference>
<accession>A0A8S0XJ50</accession>
<keyword evidence="4" id="KW-0808">Transferase</keyword>
<dbReference type="Gene3D" id="3.40.50.2020">
    <property type="match status" value="1"/>
</dbReference>
<dbReference type="NCBIfam" id="NF006605">
    <property type="entry name" value="PRK09162.1"/>
    <property type="match status" value="1"/>
</dbReference>
<comment type="catalytic activity">
    <reaction evidence="1">
        <text>GMP + diphosphate = guanine + 5-phospho-alpha-D-ribose 1-diphosphate</text>
        <dbReference type="Rhea" id="RHEA:25424"/>
        <dbReference type="ChEBI" id="CHEBI:16235"/>
        <dbReference type="ChEBI" id="CHEBI:33019"/>
        <dbReference type="ChEBI" id="CHEBI:58017"/>
        <dbReference type="ChEBI" id="CHEBI:58115"/>
        <dbReference type="EC" id="2.4.2.8"/>
    </reaction>
    <physiologicalReaction direction="right-to-left" evidence="1">
        <dbReference type="Rhea" id="RHEA:25426"/>
    </physiologicalReaction>
</comment>
<evidence type="ECO:0000313" key="5">
    <source>
        <dbReference type="Proteomes" id="UP000494216"/>
    </source>
</evidence>
<evidence type="ECO:0000313" key="4">
    <source>
        <dbReference type="EMBL" id="CAA9892913.1"/>
    </source>
</evidence>
<proteinExistence type="predicted"/>
<dbReference type="RefSeq" id="WP_174627616.1">
    <property type="nucleotide sequence ID" value="NZ_CADCXN010000124.1"/>
</dbReference>
<dbReference type="SUPFAM" id="SSF53271">
    <property type="entry name" value="PRTase-like"/>
    <property type="match status" value="1"/>
</dbReference>
<protein>
    <submittedName>
        <fullName evidence="4">Hypoxanthine phosphoribosyltransferase</fullName>
    </submittedName>
</protein>
<reference evidence="4 5" key="1">
    <citation type="submission" date="2020-02" db="EMBL/GenBank/DDBJ databases">
        <authorList>
            <person name="Hogendoorn C."/>
        </authorList>
    </citation>
    <scope>NUCLEOTIDE SEQUENCE [LARGE SCALE GENOMIC DNA]</scope>
    <source>
        <strain evidence="4">METHB21</strain>
    </source>
</reference>
<dbReference type="GO" id="GO:0032264">
    <property type="term" value="P:IMP salvage"/>
    <property type="evidence" value="ECO:0007669"/>
    <property type="project" value="TreeGrafter"/>
</dbReference>
<comment type="caution">
    <text evidence="4">The sequence shown here is derived from an EMBL/GenBank/DDBJ whole genome shotgun (WGS) entry which is preliminary data.</text>
</comment>
<organism evidence="4 5">
    <name type="scientific">Candidatus Methylobacter favarea</name>
    <dbReference type="NCBI Taxonomy" id="2707345"/>
    <lineage>
        <taxon>Bacteria</taxon>
        <taxon>Pseudomonadati</taxon>
        <taxon>Pseudomonadota</taxon>
        <taxon>Gammaproteobacteria</taxon>
        <taxon>Methylococcales</taxon>
        <taxon>Methylococcaceae</taxon>
        <taxon>Methylobacter</taxon>
    </lineage>
</organism>
<comment type="catalytic activity">
    <reaction evidence="2">
        <text>IMP + diphosphate = hypoxanthine + 5-phospho-alpha-D-ribose 1-diphosphate</text>
        <dbReference type="Rhea" id="RHEA:17973"/>
        <dbReference type="ChEBI" id="CHEBI:17368"/>
        <dbReference type="ChEBI" id="CHEBI:33019"/>
        <dbReference type="ChEBI" id="CHEBI:58017"/>
        <dbReference type="ChEBI" id="CHEBI:58053"/>
        <dbReference type="EC" id="2.4.2.8"/>
    </reaction>
    <physiologicalReaction direction="right-to-left" evidence="2">
        <dbReference type="Rhea" id="RHEA:17975"/>
    </physiologicalReaction>
</comment>
<dbReference type="AlphaFoldDB" id="A0A8S0XJ50"/>
<dbReference type="CDD" id="cd06223">
    <property type="entry name" value="PRTases_typeI"/>
    <property type="match status" value="1"/>
</dbReference>
<dbReference type="GO" id="GO:0032263">
    <property type="term" value="P:GMP salvage"/>
    <property type="evidence" value="ECO:0007669"/>
    <property type="project" value="TreeGrafter"/>
</dbReference>
<evidence type="ECO:0000256" key="2">
    <source>
        <dbReference type="ARBA" id="ARBA00049402"/>
    </source>
</evidence>
<evidence type="ECO:0000256" key="1">
    <source>
        <dbReference type="ARBA" id="ARBA00048811"/>
    </source>
</evidence>
<dbReference type="PANTHER" id="PTHR43340">
    <property type="entry name" value="HYPOXANTHINE-GUANINE PHOSPHORIBOSYLTRANSFERASE"/>
    <property type="match status" value="1"/>
</dbReference>
<name>A0A8S0XJ50_9GAMM</name>
<feature type="domain" description="Phosphoribosyltransferase" evidence="3">
    <location>
        <begin position="20"/>
        <end position="164"/>
    </location>
</feature>
<dbReference type="InterPro" id="IPR050408">
    <property type="entry name" value="HGPRT"/>
</dbReference>
<dbReference type="GO" id="GO:0046100">
    <property type="term" value="P:hypoxanthine metabolic process"/>
    <property type="evidence" value="ECO:0007669"/>
    <property type="project" value="TreeGrafter"/>
</dbReference>
<dbReference type="InterPro" id="IPR029057">
    <property type="entry name" value="PRTase-like"/>
</dbReference>
<dbReference type="GO" id="GO:0000287">
    <property type="term" value="F:magnesium ion binding"/>
    <property type="evidence" value="ECO:0007669"/>
    <property type="project" value="TreeGrafter"/>
</dbReference>
<gene>
    <name evidence="4" type="ORF">METHB2_90020</name>
</gene>
<sequence length="185" mass="20294">MLEEIKHIQSTADLLCSEAEVEAALERMAREINLMLAAANPLILCVINGGIVTAGKLLTRLTMPLNIDAINASRYQNQTSGGRIEWILKPATPLKGRTVLIIDDILDEGLTLAAIYNYCLEQGATAVYSAVLVDKILGREKLVKADFIGLKVENRYLFGYGMDYKGYLRNAPGIYACKKAAEKLS</sequence>